<dbReference type="PANTHER" id="PTHR43586:SF8">
    <property type="entry name" value="CYSTEINE DESULFURASE 1, CHLOROPLASTIC"/>
    <property type="match status" value="1"/>
</dbReference>
<dbReference type="NCBIfam" id="TIGR01979">
    <property type="entry name" value="sufS"/>
    <property type="match status" value="1"/>
</dbReference>
<dbReference type="SUPFAM" id="SSF53383">
    <property type="entry name" value="PLP-dependent transferases"/>
    <property type="match status" value="1"/>
</dbReference>
<organism evidence="11 12">
    <name type="scientific">Amnibacterium setariae</name>
    <dbReference type="NCBI Taxonomy" id="2306585"/>
    <lineage>
        <taxon>Bacteria</taxon>
        <taxon>Bacillati</taxon>
        <taxon>Actinomycetota</taxon>
        <taxon>Actinomycetes</taxon>
        <taxon>Micrococcales</taxon>
        <taxon>Microbacteriaceae</taxon>
        <taxon>Amnibacterium</taxon>
    </lineage>
</organism>
<dbReference type="AlphaFoldDB" id="A0A3A1TYQ7"/>
<feature type="compositionally biased region" description="Basic and acidic residues" evidence="9">
    <location>
        <begin position="40"/>
        <end position="54"/>
    </location>
</feature>
<evidence type="ECO:0000256" key="2">
    <source>
        <dbReference type="ARBA" id="ARBA00010447"/>
    </source>
</evidence>
<comment type="similarity">
    <text evidence="2 8">Belongs to the class-V pyridoxal-phosphate-dependent aminotransferase family. Csd subfamily.</text>
</comment>
<proteinExistence type="inferred from homology"/>
<dbReference type="CDD" id="cd06453">
    <property type="entry name" value="SufS_like"/>
    <property type="match status" value="1"/>
</dbReference>
<comment type="cofactor">
    <cofactor evidence="1 7">
        <name>pyridoxal 5'-phosphate</name>
        <dbReference type="ChEBI" id="CHEBI:597326"/>
    </cofactor>
</comment>
<dbReference type="PROSITE" id="PS00595">
    <property type="entry name" value="AA_TRANSFER_CLASS_5"/>
    <property type="match status" value="1"/>
</dbReference>
<dbReference type="InterPro" id="IPR015421">
    <property type="entry name" value="PyrdxlP-dep_Trfase_major"/>
</dbReference>
<evidence type="ECO:0000256" key="7">
    <source>
        <dbReference type="RuleBase" id="RU004504"/>
    </source>
</evidence>
<keyword evidence="12" id="KW-1185">Reference proteome</keyword>
<dbReference type="Pfam" id="PF00266">
    <property type="entry name" value="Aminotran_5"/>
    <property type="match status" value="1"/>
</dbReference>
<evidence type="ECO:0000256" key="9">
    <source>
        <dbReference type="SAM" id="MobiDB-lite"/>
    </source>
</evidence>
<dbReference type="EC" id="2.8.1.7" evidence="3 8"/>
<feature type="compositionally biased region" description="Basic residues" evidence="9">
    <location>
        <begin position="1"/>
        <end position="10"/>
    </location>
</feature>
<dbReference type="GO" id="GO:0030170">
    <property type="term" value="F:pyridoxal phosphate binding"/>
    <property type="evidence" value="ECO:0007669"/>
    <property type="project" value="UniProtKB-UniRule"/>
</dbReference>
<dbReference type="GO" id="GO:0031071">
    <property type="term" value="F:cysteine desulfurase activity"/>
    <property type="evidence" value="ECO:0007669"/>
    <property type="project" value="UniProtKB-UniRule"/>
</dbReference>
<dbReference type="InterPro" id="IPR015424">
    <property type="entry name" value="PyrdxlP-dep_Trfase"/>
</dbReference>
<feature type="region of interest" description="Disordered" evidence="9">
    <location>
        <begin position="1"/>
        <end position="94"/>
    </location>
</feature>
<comment type="function">
    <text evidence="8">Catalyzes the removal of elemental sulfur and selenium atoms from L-cysteine, L-cystine, L-selenocysteine, and L-selenocystine to produce L-alanine.</text>
</comment>
<keyword evidence="4 8" id="KW-0808">Transferase</keyword>
<dbReference type="Gene3D" id="3.90.1150.10">
    <property type="entry name" value="Aspartate Aminotransferase, domain 1"/>
    <property type="match status" value="1"/>
</dbReference>
<keyword evidence="5 8" id="KW-0663">Pyridoxal phosphate</keyword>
<dbReference type="PANTHER" id="PTHR43586">
    <property type="entry name" value="CYSTEINE DESULFURASE"/>
    <property type="match status" value="1"/>
</dbReference>
<name>A0A3A1TYQ7_9MICO</name>
<evidence type="ECO:0000256" key="5">
    <source>
        <dbReference type="ARBA" id="ARBA00022898"/>
    </source>
</evidence>
<evidence type="ECO:0000256" key="3">
    <source>
        <dbReference type="ARBA" id="ARBA00012239"/>
    </source>
</evidence>
<dbReference type="InterPro" id="IPR000192">
    <property type="entry name" value="Aminotrans_V_dom"/>
</dbReference>
<dbReference type="InterPro" id="IPR010970">
    <property type="entry name" value="Cys_dSase_SufS"/>
</dbReference>
<feature type="domain" description="Aminotransferase class V" evidence="10">
    <location>
        <begin position="154"/>
        <end position="536"/>
    </location>
</feature>
<dbReference type="GO" id="GO:0006534">
    <property type="term" value="P:cysteine metabolic process"/>
    <property type="evidence" value="ECO:0007669"/>
    <property type="project" value="UniProtKB-UniRule"/>
</dbReference>
<accession>A0A3A1TYQ7</accession>
<comment type="catalytic activity">
    <reaction evidence="6 8">
        <text>(sulfur carrier)-H + L-cysteine = (sulfur carrier)-SH + L-alanine</text>
        <dbReference type="Rhea" id="RHEA:43892"/>
        <dbReference type="Rhea" id="RHEA-COMP:14737"/>
        <dbReference type="Rhea" id="RHEA-COMP:14739"/>
        <dbReference type="ChEBI" id="CHEBI:29917"/>
        <dbReference type="ChEBI" id="CHEBI:35235"/>
        <dbReference type="ChEBI" id="CHEBI:57972"/>
        <dbReference type="ChEBI" id="CHEBI:64428"/>
        <dbReference type="EC" id="2.8.1.7"/>
    </reaction>
</comment>
<reference evidence="12" key="1">
    <citation type="submission" date="2018-09" db="EMBL/GenBank/DDBJ databases">
        <authorList>
            <person name="Kim I."/>
        </authorList>
    </citation>
    <scope>NUCLEOTIDE SEQUENCE [LARGE SCALE GENOMIC DNA]</scope>
    <source>
        <strain evidence="12">DD4a</strain>
    </source>
</reference>
<dbReference type="InterPro" id="IPR020578">
    <property type="entry name" value="Aminotrans_V_PyrdxlP_BS"/>
</dbReference>
<feature type="compositionally biased region" description="Basic residues" evidence="9">
    <location>
        <begin position="70"/>
        <end position="85"/>
    </location>
</feature>
<dbReference type="Gene3D" id="3.40.640.10">
    <property type="entry name" value="Type I PLP-dependent aspartate aminotransferase-like (Major domain)"/>
    <property type="match status" value="1"/>
</dbReference>
<comment type="caution">
    <text evidence="11">The sequence shown here is derived from an EMBL/GenBank/DDBJ whole genome shotgun (WGS) entry which is preliminary data.</text>
</comment>
<evidence type="ECO:0000313" key="12">
    <source>
        <dbReference type="Proteomes" id="UP000265742"/>
    </source>
</evidence>
<evidence type="ECO:0000256" key="6">
    <source>
        <dbReference type="ARBA" id="ARBA00050776"/>
    </source>
</evidence>
<dbReference type="InterPro" id="IPR015422">
    <property type="entry name" value="PyrdxlP-dep_Trfase_small"/>
</dbReference>
<dbReference type="OrthoDB" id="9804366at2"/>
<dbReference type="EMBL" id="QXTG01000002">
    <property type="protein sequence ID" value="RIX28728.1"/>
    <property type="molecule type" value="Genomic_DNA"/>
</dbReference>
<evidence type="ECO:0000256" key="8">
    <source>
        <dbReference type="RuleBase" id="RU004506"/>
    </source>
</evidence>
<evidence type="ECO:0000256" key="1">
    <source>
        <dbReference type="ARBA" id="ARBA00001933"/>
    </source>
</evidence>
<evidence type="ECO:0000256" key="4">
    <source>
        <dbReference type="ARBA" id="ARBA00022679"/>
    </source>
</evidence>
<protein>
    <recommendedName>
        <fullName evidence="3 8">Cysteine desulfurase</fullName>
        <ecNumber evidence="3 8">2.8.1.7</ecNumber>
    </recommendedName>
</protein>
<sequence>MDAVRRHLPRVRPDRAARPHRRLDRAARADPRHRHHHPRRNDGGDRPGAERDPADALLGPVVGHGQGPLRARRLHRVHRAHRRRRPDGDREHVAHRRAELRRALRLTSRTARSRRPYAGLVTLTQGVRAEQSLSDDEVLALRADFPILETERLVYLDSGATSQKPRQVLDAERAYLERENAAVHRGAHTLAAEATERFEDARATVAGFIGADEDELVWTGNATAALNTVAYAIGNASTGRGGAEADRFRLRAGDEIVVTELEHHANLIPWQELAARTGATLRYVPIDDAGALRLDEAARIIGPATRVVAFSHVSNVLGGVAPVADLVALARAAGALTVLDACQSVPHLPVDVKALDVDFAAFSGHKMLGPTGIGGLYGRRELLNALPPFLTGGSMITTVTMERAEYLPAPQRFEAGTQPVAQAIGLAAAARYLDGVGMARVAAHEAELGALLAAGIADVDGVRLLGPGPGEPRIGLASFAVEGVHAHDVGQFLDDRGIAVRVGHHCAQPLHRRLGVTASTRASTALHTTRHEVELLLEGVRDAVDFFGVRA</sequence>
<gene>
    <name evidence="11" type="primary">sufS</name>
    <name evidence="11" type="ORF">D1781_15165</name>
</gene>
<evidence type="ECO:0000313" key="11">
    <source>
        <dbReference type="EMBL" id="RIX28728.1"/>
    </source>
</evidence>
<dbReference type="Proteomes" id="UP000265742">
    <property type="component" value="Unassembled WGS sequence"/>
</dbReference>
<evidence type="ECO:0000259" key="10">
    <source>
        <dbReference type="Pfam" id="PF00266"/>
    </source>
</evidence>